<evidence type="ECO:0000313" key="4">
    <source>
        <dbReference type="Proteomes" id="UP000261540"/>
    </source>
</evidence>
<dbReference type="Proteomes" id="UP000261540">
    <property type="component" value="Unplaced"/>
</dbReference>
<dbReference type="STRING" id="1676925.ENSPKIP00000039668"/>
<feature type="region of interest" description="Disordered" evidence="1">
    <location>
        <begin position="131"/>
        <end position="154"/>
    </location>
</feature>
<dbReference type="PANTHER" id="PTHR16209">
    <property type="entry name" value="VESICULAR, OVEREXPRESSED IN CANCER, PROSURVIVAL PROTEIN 1"/>
    <property type="match status" value="1"/>
</dbReference>
<proteinExistence type="predicted"/>
<reference evidence="3" key="1">
    <citation type="submission" date="2025-08" db="UniProtKB">
        <authorList>
            <consortium name="Ensembl"/>
        </authorList>
    </citation>
    <scope>IDENTIFICATION</scope>
</reference>
<keyword evidence="2" id="KW-0812">Transmembrane</keyword>
<organism evidence="3 4">
    <name type="scientific">Paramormyrops kingsleyae</name>
    <dbReference type="NCBI Taxonomy" id="1676925"/>
    <lineage>
        <taxon>Eukaryota</taxon>
        <taxon>Metazoa</taxon>
        <taxon>Chordata</taxon>
        <taxon>Craniata</taxon>
        <taxon>Vertebrata</taxon>
        <taxon>Euteleostomi</taxon>
        <taxon>Actinopterygii</taxon>
        <taxon>Neopterygii</taxon>
        <taxon>Teleostei</taxon>
        <taxon>Osteoglossocephala</taxon>
        <taxon>Osteoglossomorpha</taxon>
        <taxon>Osteoglossiformes</taxon>
        <taxon>Mormyridae</taxon>
        <taxon>Paramormyrops</taxon>
    </lineage>
</organism>
<dbReference type="InterPro" id="IPR051994">
    <property type="entry name" value="WW_domain-binding"/>
</dbReference>
<dbReference type="RefSeq" id="XP_023675305.1">
    <property type="nucleotide sequence ID" value="XM_023819537.1"/>
</dbReference>
<reference evidence="3" key="2">
    <citation type="submission" date="2025-09" db="UniProtKB">
        <authorList>
            <consortium name="Ensembl"/>
        </authorList>
    </citation>
    <scope>IDENTIFICATION</scope>
</reference>
<keyword evidence="2" id="KW-0472">Membrane</keyword>
<name>A0A3B3TB68_9TELE</name>
<evidence type="ECO:0000256" key="1">
    <source>
        <dbReference type="SAM" id="MobiDB-lite"/>
    </source>
</evidence>
<dbReference type="GeneID" id="111847924"/>
<accession>A0A3B3TB68</accession>
<feature type="compositionally biased region" description="Basic and acidic residues" evidence="1">
    <location>
        <begin position="136"/>
        <end position="154"/>
    </location>
</feature>
<keyword evidence="4" id="KW-1185">Reference proteome</keyword>
<dbReference type="RefSeq" id="XP_023675307.1">
    <property type="nucleotide sequence ID" value="XM_023819539.1"/>
</dbReference>
<dbReference type="RefSeq" id="XP_023675304.1">
    <property type="nucleotide sequence ID" value="XM_023819536.1"/>
</dbReference>
<evidence type="ECO:0000256" key="2">
    <source>
        <dbReference type="SAM" id="Phobius"/>
    </source>
</evidence>
<dbReference type="GO" id="GO:0009950">
    <property type="term" value="P:dorsal/ventral axis specification"/>
    <property type="evidence" value="ECO:0007669"/>
    <property type="project" value="Ensembl"/>
</dbReference>
<dbReference type="KEGG" id="pki:111847924"/>
<evidence type="ECO:0000313" key="3">
    <source>
        <dbReference type="Ensembl" id="ENSPKIP00000039668.1"/>
    </source>
</evidence>
<feature type="transmembrane region" description="Helical" evidence="2">
    <location>
        <begin position="6"/>
        <end position="34"/>
    </location>
</feature>
<dbReference type="Ensembl" id="ENSPKIT00000020679.1">
    <property type="protein sequence ID" value="ENSPKIP00000039668.1"/>
    <property type="gene ID" value="ENSPKIG00000016938.1"/>
</dbReference>
<dbReference type="AlphaFoldDB" id="A0A3B3TB68"/>
<dbReference type="GeneTree" id="ENSGT00940000167475"/>
<feature type="region of interest" description="Disordered" evidence="1">
    <location>
        <begin position="194"/>
        <end position="224"/>
    </location>
</feature>
<dbReference type="PANTHER" id="PTHR16209:SF3">
    <property type="entry name" value="PROLINE-RICH PROTEIN 7"/>
    <property type="match status" value="1"/>
</dbReference>
<sequence length="241" mass="26633">MVMSQSTYTFLTCFAGFWVVWAFIVMLCCFCSFLQRKLKRRRDARPPEQSLHSLEMDALQDRSCPPGEPVHLGPPQTLCPSLQSLHAIPQGSWPTSQEADVFGKPPSYEDAVLMEDPPPAYSEVLADIRGGTYTKPDARTSREPQDSEKSKMRPDVALSARAYSSLIHLPAADHWDSLGCFLSTMDMNRNNLPLPASEPSVRDPPPLRGTFSGGQVPDRPLPDQTCDLPTAILVFGRSTAV</sequence>
<dbReference type="RefSeq" id="XP_023675306.1">
    <property type="nucleotide sequence ID" value="XM_023819538.1"/>
</dbReference>
<keyword evidence="2" id="KW-1133">Transmembrane helix</keyword>
<dbReference type="RefSeq" id="XP_072573780.1">
    <property type="nucleotide sequence ID" value="XM_072717679.1"/>
</dbReference>
<protein>
    <submittedName>
        <fullName evidence="3">Proline rich 7 (synaptic)</fullName>
    </submittedName>
</protein>
<dbReference type="GO" id="GO:0030178">
    <property type="term" value="P:negative regulation of Wnt signaling pathway"/>
    <property type="evidence" value="ECO:0007669"/>
    <property type="project" value="Ensembl"/>
</dbReference>
<dbReference type="OrthoDB" id="8897120at2759"/>